<feature type="transmembrane region" description="Helical" evidence="1">
    <location>
        <begin position="7"/>
        <end position="28"/>
    </location>
</feature>
<reference evidence="2 3" key="1">
    <citation type="submission" date="2018-03" db="EMBL/GenBank/DDBJ databases">
        <title>Genome sequence of Clostridium liquoris DSM 100320.</title>
        <authorList>
            <person name="Poehlein A."/>
            <person name="Daniel R."/>
        </authorList>
    </citation>
    <scope>NUCLEOTIDE SEQUENCE [LARGE SCALE GENOMIC DNA]</scope>
    <source>
        <strain evidence="2 3">DSM 100320</strain>
    </source>
</reference>
<gene>
    <name evidence="2" type="ORF">CLLI_22790</name>
</gene>
<dbReference type="RefSeq" id="WP_106064330.1">
    <property type="nucleotide sequence ID" value="NZ_PVXO01000060.1"/>
</dbReference>
<comment type="caution">
    <text evidence="2">The sequence shown here is derived from an EMBL/GenBank/DDBJ whole genome shotgun (WGS) entry which is preliminary data.</text>
</comment>
<keyword evidence="1" id="KW-0812">Transmembrane</keyword>
<protein>
    <submittedName>
        <fullName evidence="2">Uncharacterized protein</fullName>
    </submittedName>
</protein>
<proteinExistence type="predicted"/>
<keyword evidence="1" id="KW-1133">Transmembrane helix</keyword>
<dbReference type="EMBL" id="PVXO01000060">
    <property type="protein sequence ID" value="PRR77715.1"/>
    <property type="molecule type" value="Genomic_DNA"/>
</dbReference>
<accession>A0A2T0B1P8</accession>
<evidence type="ECO:0000256" key="1">
    <source>
        <dbReference type="SAM" id="Phobius"/>
    </source>
</evidence>
<feature type="transmembrane region" description="Helical" evidence="1">
    <location>
        <begin position="77"/>
        <end position="101"/>
    </location>
</feature>
<keyword evidence="1" id="KW-0472">Membrane</keyword>
<organism evidence="2 3">
    <name type="scientific">Clostridium liquoris</name>
    <dbReference type="NCBI Taxonomy" id="1289519"/>
    <lineage>
        <taxon>Bacteria</taxon>
        <taxon>Bacillati</taxon>
        <taxon>Bacillota</taxon>
        <taxon>Clostridia</taxon>
        <taxon>Eubacteriales</taxon>
        <taxon>Clostridiaceae</taxon>
        <taxon>Clostridium</taxon>
    </lineage>
</organism>
<keyword evidence="3" id="KW-1185">Reference proteome</keyword>
<dbReference type="Proteomes" id="UP000239706">
    <property type="component" value="Unassembled WGS sequence"/>
</dbReference>
<evidence type="ECO:0000313" key="2">
    <source>
        <dbReference type="EMBL" id="PRR77715.1"/>
    </source>
</evidence>
<evidence type="ECO:0000313" key="3">
    <source>
        <dbReference type="Proteomes" id="UP000239706"/>
    </source>
</evidence>
<name>A0A2T0B1P8_9CLOT</name>
<dbReference type="AlphaFoldDB" id="A0A2T0B1P8"/>
<feature type="transmembrane region" description="Helical" evidence="1">
    <location>
        <begin position="34"/>
        <end position="56"/>
    </location>
</feature>
<feature type="transmembrane region" description="Helical" evidence="1">
    <location>
        <begin position="121"/>
        <end position="142"/>
    </location>
</feature>
<sequence>MKKYYKSIVELIIFSVLIYNLTNVNFLLENEFNLITINTVLVGFLFTIYTILIPLLDEEIMEAYEKTKEIERVFDNITLGIVYGILSVLFTIMGLAIFGIVTENKMTNIYKLWLTIDLSSFILVMKSMLLSILDMSSIVGSIRDFNKLKRKKCQANDEMKNRFIKKG</sequence>